<dbReference type="RefSeq" id="XP_003033334.1">
    <property type="nucleotide sequence ID" value="XM_003033288.1"/>
</dbReference>
<feature type="region of interest" description="Disordered" evidence="1">
    <location>
        <begin position="1"/>
        <end position="22"/>
    </location>
</feature>
<dbReference type="GeneID" id="9595787"/>
<dbReference type="AlphaFoldDB" id="D8Q118"/>
<feature type="compositionally biased region" description="Acidic residues" evidence="1">
    <location>
        <begin position="274"/>
        <end position="290"/>
    </location>
</feature>
<dbReference type="OrthoDB" id="2802795at2759"/>
<dbReference type="InParanoid" id="D8Q118"/>
<organism evidence="3">
    <name type="scientific">Schizophyllum commune (strain H4-8 / FGSC 9210)</name>
    <name type="common">Split gill fungus</name>
    <dbReference type="NCBI Taxonomy" id="578458"/>
    <lineage>
        <taxon>Eukaryota</taxon>
        <taxon>Fungi</taxon>
        <taxon>Dikarya</taxon>
        <taxon>Basidiomycota</taxon>
        <taxon>Agaricomycotina</taxon>
        <taxon>Agaricomycetes</taxon>
        <taxon>Agaricomycetidae</taxon>
        <taxon>Agaricales</taxon>
        <taxon>Schizophyllaceae</taxon>
        <taxon>Schizophyllum</taxon>
    </lineage>
</organism>
<protein>
    <submittedName>
        <fullName evidence="2">Uncharacterized protein</fullName>
    </submittedName>
</protein>
<feature type="compositionally biased region" description="Pro residues" evidence="1">
    <location>
        <begin position="186"/>
        <end position="195"/>
    </location>
</feature>
<gene>
    <name evidence="2" type="ORF">SCHCODRAFT_108101</name>
</gene>
<feature type="region of interest" description="Disordered" evidence="1">
    <location>
        <begin position="146"/>
        <end position="375"/>
    </location>
</feature>
<dbReference type="Proteomes" id="UP000007431">
    <property type="component" value="Unassembled WGS sequence"/>
</dbReference>
<dbReference type="KEGG" id="scm:SCHCO_01031311"/>
<dbReference type="OMA" id="SPNSWRT"/>
<feature type="compositionally biased region" description="Basic and acidic residues" evidence="1">
    <location>
        <begin position="312"/>
        <end position="321"/>
    </location>
</feature>
<evidence type="ECO:0000256" key="1">
    <source>
        <dbReference type="SAM" id="MobiDB-lite"/>
    </source>
</evidence>
<dbReference type="HOGENOM" id="CLU_622501_0_0_1"/>
<evidence type="ECO:0000313" key="3">
    <source>
        <dbReference type="Proteomes" id="UP000007431"/>
    </source>
</evidence>
<proteinExistence type="predicted"/>
<name>D8Q118_SCHCM</name>
<feature type="region of interest" description="Disordered" evidence="1">
    <location>
        <begin position="99"/>
        <end position="133"/>
    </location>
</feature>
<evidence type="ECO:0000313" key="2">
    <source>
        <dbReference type="EMBL" id="EFI98431.1"/>
    </source>
</evidence>
<accession>D8Q118</accession>
<reference evidence="2 3" key="1">
    <citation type="journal article" date="2010" name="Nat. Biotechnol.">
        <title>Genome sequence of the model mushroom Schizophyllum commune.</title>
        <authorList>
            <person name="Ohm R.A."/>
            <person name="de Jong J.F."/>
            <person name="Lugones L.G."/>
            <person name="Aerts A."/>
            <person name="Kothe E."/>
            <person name="Stajich J.E."/>
            <person name="de Vries R.P."/>
            <person name="Record E."/>
            <person name="Levasseur A."/>
            <person name="Baker S.E."/>
            <person name="Bartholomew K.A."/>
            <person name="Coutinho P.M."/>
            <person name="Erdmann S."/>
            <person name="Fowler T.J."/>
            <person name="Gathman A.C."/>
            <person name="Lombard V."/>
            <person name="Henrissat B."/>
            <person name="Knabe N."/>
            <person name="Kuees U."/>
            <person name="Lilly W.W."/>
            <person name="Lindquist E."/>
            <person name="Lucas S."/>
            <person name="Magnuson J.K."/>
            <person name="Piumi F."/>
            <person name="Raudaskoski M."/>
            <person name="Salamov A."/>
            <person name="Schmutz J."/>
            <person name="Schwarze F.W.M.R."/>
            <person name="vanKuyk P.A."/>
            <person name="Horton J.S."/>
            <person name="Grigoriev I.V."/>
            <person name="Woesten H.A.B."/>
        </authorList>
    </citation>
    <scope>NUCLEOTIDE SEQUENCE [LARGE SCALE GENOMIC DNA]</scope>
    <source>
        <strain evidence="3">H4-8 / FGSC 9210</strain>
    </source>
</reference>
<feature type="non-terminal residue" evidence="2">
    <location>
        <position position="375"/>
    </location>
</feature>
<dbReference type="EMBL" id="GL377305">
    <property type="protein sequence ID" value="EFI98431.1"/>
    <property type="molecule type" value="Genomic_DNA"/>
</dbReference>
<keyword evidence="3" id="KW-1185">Reference proteome</keyword>
<dbReference type="VEuPathDB" id="FungiDB:SCHCODRAFT_01031311"/>
<dbReference type="eggNOG" id="ENOG502STE4">
    <property type="taxonomic scope" value="Eukaryota"/>
</dbReference>
<sequence length="375" mass="41013">MKSCLKLPTPLPSPTPSGRSTPKKCVAFCEDSDVEVHDADDWDRTPMQPSKKLSYQEIIELKEITRGLPLADQPSCFVTGRPSQRRLSAVPITLLPLLPESNMTPASTYPPVDTSHTPSIPLSPPTSPQRAQHKSFSFIPLLDAAKSDTTHTTPPHSPALSALSDFDMDPPTPALTNASLESSPRSFPPSSPPEASPFILLPPSRRRFSGGSCADVPSLNLEDDVVPDAPEYTKDPRSRPLLFAGTSESHAHQPADAPSKPKPRRKKVMYINDMEIELDDSDEEEEEDEPPTPNPTQVPHFTEPVETDEPPNPDRVEKTEELPCPSPPTPTDTSDRPPSPPCLYAPIRFQSRANREREAAGGLKPPSWNPVMVSS</sequence>